<accession>T1AXY2</accession>
<dbReference type="AlphaFoldDB" id="T1AXY2"/>
<protein>
    <submittedName>
        <fullName evidence="2">Uncharacterized protein</fullName>
    </submittedName>
</protein>
<comment type="caution">
    <text evidence="2">The sequence shown here is derived from an EMBL/GenBank/DDBJ whole genome shotgun (WGS) entry which is preliminary data.</text>
</comment>
<reference evidence="2" key="2">
    <citation type="journal article" date="2014" name="ISME J.">
        <title>Microbial stratification in low pH oxic and suboxic macroscopic growths along an acid mine drainage.</title>
        <authorList>
            <person name="Mendez-Garcia C."/>
            <person name="Mesa V."/>
            <person name="Sprenger R.R."/>
            <person name="Richter M."/>
            <person name="Diez M.S."/>
            <person name="Solano J."/>
            <person name="Bargiela R."/>
            <person name="Golyshina O.V."/>
            <person name="Manteca A."/>
            <person name="Ramos J.L."/>
            <person name="Gallego J.R."/>
            <person name="Llorente I."/>
            <person name="Martins Dos Santos V.A."/>
            <person name="Jensen O.N."/>
            <person name="Pelaez A.I."/>
            <person name="Sanchez J."/>
            <person name="Ferrer M."/>
        </authorList>
    </citation>
    <scope>NUCLEOTIDE SEQUENCE</scope>
</reference>
<evidence type="ECO:0000313" key="2">
    <source>
        <dbReference type="EMBL" id="EQD65471.1"/>
    </source>
</evidence>
<dbReference type="EMBL" id="AUZZ01001164">
    <property type="protein sequence ID" value="EQD65471.1"/>
    <property type="molecule type" value="Genomic_DNA"/>
</dbReference>
<sequence>RDWRRSYRPLSEFPELPGYQEAIVILDRIADLEVADEHLSGRVTERYTNVWTPLRPLTGDSVIGELLLVRAGQGVDAAAFERASVWLVWQAQRFNRRWNTRAAYAQYLSSDTGRLVDRKYGHRLYSAYLALRHLAVDEPEARERLALLVAGMGEFSDAQSRKLTLLVRLARLASGGTGEGPLRRHAFEQMGLSPEVLKEGIAQVKRTVPRDFARLLIAIWGTVLDREAGLRVGSGRGGGVRAVSRPQIRRGQRLTEVLQAANEGEVHSGTVVEFFPGEEQPAGRPRTVDPDDDDPEDPPEQPGLSLFLADDADLLKGYYAAKGHQNAIEYDNAQLHWNKWTLSASAVRAVVDQVTGSPDAPGDPLAREARLAIGLSLLTGRALEEVARPPVEDEVPALARGVAVAISRRQHRLHVRAGQPELRRPPVTPPPFCRPRSATLSLPLPLAWQPLLQAIQDPRPRSHKAVVAQAQRLLRDLAPELRVTAKGVRSALPRTLNAQTRGDLGALGVVTAGAEANARNIIHYAAYAHAEIEGWWREAAASLAGALPGDPAPKATGTWIGAQHAFDGEALTAYFAGVKQRLRDAEAKQDWPRA</sequence>
<feature type="non-terminal residue" evidence="2">
    <location>
        <position position="594"/>
    </location>
</feature>
<gene>
    <name evidence="2" type="ORF">B2A_01596</name>
</gene>
<organism evidence="2">
    <name type="scientific">mine drainage metagenome</name>
    <dbReference type="NCBI Taxonomy" id="410659"/>
    <lineage>
        <taxon>unclassified sequences</taxon>
        <taxon>metagenomes</taxon>
        <taxon>ecological metagenomes</taxon>
    </lineage>
</organism>
<feature type="compositionally biased region" description="Acidic residues" evidence="1">
    <location>
        <begin position="290"/>
        <end position="299"/>
    </location>
</feature>
<evidence type="ECO:0000256" key="1">
    <source>
        <dbReference type="SAM" id="MobiDB-lite"/>
    </source>
</evidence>
<reference evidence="2" key="1">
    <citation type="submission" date="2013-08" db="EMBL/GenBank/DDBJ databases">
        <authorList>
            <person name="Mendez C."/>
            <person name="Richter M."/>
            <person name="Ferrer M."/>
            <person name="Sanchez J."/>
        </authorList>
    </citation>
    <scope>NUCLEOTIDE SEQUENCE</scope>
</reference>
<feature type="region of interest" description="Disordered" evidence="1">
    <location>
        <begin position="268"/>
        <end position="304"/>
    </location>
</feature>
<feature type="non-terminal residue" evidence="2">
    <location>
        <position position="1"/>
    </location>
</feature>
<name>T1AXY2_9ZZZZ</name>
<proteinExistence type="predicted"/>